<accession>A0A934KVK8</accession>
<evidence type="ECO:0000313" key="2">
    <source>
        <dbReference type="Proteomes" id="UP000662373"/>
    </source>
</evidence>
<dbReference type="PROSITE" id="PS51257">
    <property type="entry name" value="PROKAR_LIPOPROTEIN"/>
    <property type="match status" value="1"/>
</dbReference>
<comment type="caution">
    <text evidence="1">The sequence shown here is derived from an EMBL/GenBank/DDBJ whole genome shotgun (WGS) entry which is preliminary data.</text>
</comment>
<dbReference type="InterPro" id="IPR013783">
    <property type="entry name" value="Ig-like_fold"/>
</dbReference>
<dbReference type="EMBL" id="JAEHJZ010000029">
    <property type="protein sequence ID" value="MBJ7881442.1"/>
    <property type="molecule type" value="Genomic_DNA"/>
</dbReference>
<dbReference type="Proteomes" id="UP000662373">
    <property type="component" value="Unassembled WGS sequence"/>
</dbReference>
<proteinExistence type="predicted"/>
<gene>
    <name evidence="1" type="ORF">JEM65_12375</name>
</gene>
<sequence>MKILKLLFLVGLFVFISCDTIVECVINKRPEIEDKSFDVGNVNGYYYQKLTSEIKNETGDDNYIYNYEIYGDLPGGLEMSTDNRILIIEGMPNASGTFSFTIYLYVDAPEYYDEDSGQYKDGMCSNSTSKKITIIIN</sequence>
<protein>
    <submittedName>
        <fullName evidence="1">Uncharacterized protein</fullName>
    </submittedName>
</protein>
<organism evidence="1 2">
    <name type="scientific">Gelidibacter salicanalis</name>
    <dbReference type="NCBI Taxonomy" id="291193"/>
    <lineage>
        <taxon>Bacteria</taxon>
        <taxon>Pseudomonadati</taxon>
        <taxon>Bacteroidota</taxon>
        <taxon>Flavobacteriia</taxon>
        <taxon>Flavobacteriales</taxon>
        <taxon>Flavobacteriaceae</taxon>
        <taxon>Gelidibacter</taxon>
    </lineage>
</organism>
<dbReference type="Gene3D" id="2.60.40.10">
    <property type="entry name" value="Immunoglobulins"/>
    <property type="match status" value="1"/>
</dbReference>
<dbReference type="RefSeq" id="WP_199599961.1">
    <property type="nucleotide sequence ID" value="NZ_JAEHJZ010000029.1"/>
</dbReference>
<evidence type="ECO:0000313" key="1">
    <source>
        <dbReference type="EMBL" id="MBJ7881442.1"/>
    </source>
</evidence>
<name>A0A934KVK8_9FLAO</name>
<reference evidence="1 2" key="1">
    <citation type="submission" date="2020-09" db="EMBL/GenBank/DDBJ databases">
        <title>Draft genome of Gelidibacter salicanalis PAMC21136.</title>
        <authorList>
            <person name="Park H."/>
        </authorList>
    </citation>
    <scope>NUCLEOTIDE SEQUENCE [LARGE SCALE GENOMIC DNA]</scope>
    <source>
        <strain evidence="1 2">PAMC21136</strain>
    </source>
</reference>
<keyword evidence="2" id="KW-1185">Reference proteome</keyword>
<dbReference type="AlphaFoldDB" id="A0A934KVK8"/>